<dbReference type="OrthoDB" id="1362573at2"/>
<evidence type="ECO:0000313" key="1">
    <source>
        <dbReference type="EMBL" id="RAR49645.1"/>
    </source>
</evidence>
<organism evidence="1 2">
    <name type="scientific">Flavobacterium lacus</name>
    <dbReference type="NCBI Taxonomy" id="1353778"/>
    <lineage>
        <taxon>Bacteria</taxon>
        <taxon>Pseudomonadati</taxon>
        <taxon>Bacteroidota</taxon>
        <taxon>Flavobacteriia</taxon>
        <taxon>Flavobacteriales</taxon>
        <taxon>Flavobacteriaceae</taxon>
        <taxon>Flavobacterium</taxon>
    </lineage>
</organism>
<name>A0A328WWG2_9FLAO</name>
<evidence type="ECO:0000313" key="2">
    <source>
        <dbReference type="Proteomes" id="UP000249518"/>
    </source>
</evidence>
<gene>
    <name evidence="1" type="ORF">B0I10_10365</name>
</gene>
<accession>A0A328WWG2</accession>
<comment type="caution">
    <text evidence="1">The sequence shown here is derived from an EMBL/GenBank/DDBJ whole genome shotgun (WGS) entry which is preliminary data.</text>
</comment>
<dbReference type="AlphaFoldDB" id="A0A328WWG2"/>
<proteinExistence type="predicted"/>
<reference evidence="1 2" key="1">
    <citation type="submission" date="2018-06" db="EMBL/GenBank/DDBJ databases">
        <title>Genomic Encyclopedia of Type Strains, Phase III (KMG-III): the genomes of soil and plant-associated and newly described type strains.</title>
        <authorList>
            <person name="Whitman W."/>
        </authorList>
    </citation>
    <scope>NUCLEOTIDE SEQUENCE [LARGE SCALE GENOMIC DNA]</scope>
    <source>
        <strain evidence="1 2">CGMCC 1.12504</strain>
    </source>
</reference>
<dbReference type="RefSeq" id="WP_112085091.1">
    <property type="nucleotide sequence ID" value="NZ_QLSV01000003.1"/>
</dbReference>
<keyword evidence="2" id="KW-1185">Reference proteome</keyword>
<dbReference type="Proteomes" id="UP000249518">
    <property type="component" value="Unassembled WGS sequence"/>
</dbReference>
<sequence>MKKSLFILIFIFCGCKEKINRHDNKPMNHSYVEDYNDKDKIDELCKRVLLEGDTLAFRELKYIYLISEHSEEFLYFSTVMAEKYNYGSAFQTNYDILKLSNQSTQKKLAIYNLLKSYELGNKNDIERITEMFPNGIPKAVEYFDK</sequence>
<dbReference type="EMBL" id="QLSV01000003">
    <property type="protein sequence ID" value="RAR49645.1"/>
    <property type="molecule type" value="Genomic_DNA"/>
</dbReference>
<protein>
    <recommendedName>
        <fullName evidence="3">Lipoprotein</fullName>
    </recommendedName>
</protein>
<evidence type="ECO:0008006" key="3">
    <source>
        <dbReference type="Google" id="ProtNLM"/>
    </source>
</evidence>
<dbReference type="PROSITE" id="PS51257">
    <property type="entry name" value="PROKAR_LIPOPROTEIN"/>
    <property type="match status" value="1"/>
</dbReference>